<dbReference type="PROSITE" id="PS00211">
    <property type="entry name" value="ABC_TRANSPORTER_1"/>
    <property type="match status" value="1"/>
</dbReference>
<keyword evidence="2" id="KW-0547">Nucleotide-binding</keyword>
<protein>
    <submittedName>
        <fullName evidence="2">ABC transporter ATP-binding protein</fullName>
    </submittedName>
</protein>
<dbReference type="Gene3D" id="3.40.50.300">
    <property type="entry name" value="P-loop containing nucleotide triphosphate hydrolases"/>
    <property type="match status" value="1"/>
</dbReference>
<dbReference type="GO" id="GO:0005524">
    <property type="term" value="F:ATP binding"/>
    <property type="evidence" value="ECO:0007669"/>
    <property type="project" value="UniProtKB-KW"/>
</dbReference>
<dbReference type="PANTHER" id="PTHR24221:SF654">
    <property type="entry name" value="ATP-BINDING CASSETTE SUB-FAMILY B MEMBER 6"/>
    <property type="match status" value="1"/>
</dbReference>
<reference evidence="2 3" key="1">
    <citation type="submission" date="2019-09" db="EMBL/GenBank/DDBJ databases">
        <title>Draft genome sequence assemblies of isolates from the urinary tract.</title>
        <authorList>
            <person name="Mores C.R."/>
            <person name="Putonti C."/>
            <person name="Wolfe A.J."/>
        </authorList>
    </citation>
    <scope>NUCLEOTIDE SEQUENCE [LARGE SCALE GENOMIC DNA]</scope>
    <source>
        <strain evidence="2 3">UMB623</strain>
    </source>
</reference>
<evidence type="ECO:0000259" key="1">
    <source>
        <dbReference type="Pfam" id="PF00005"/>
    </source>
</evidence>
<organism evidence="2 3">
    <name type="scientific">Aerococcus sanguinicola</name>
    <dbReference type="NCBI Taxonomy" id="119206"/>
    <lineage>
        <taxon>Bacteria</taxon>
        <taxon>Bacillati</taxon>
        <taxon>Bacillota</taxon>
        <taxon>Bacilli</taxon>
        <taxon>Lactobacillales</taxon>
        <taxon>Aerococcaceae</taxon>
        <taxon>Aerococcus</taxon>
    </lineage>
</organism>
<accession>A0A5N1GME1</accession>
<dbReference type="GO" id="GO:0016887">
    <property type="term" value="F:ATP hydrolysis activity"/>
    <property type="evidence" value="ECO:0007669"/>
    <property type="project" value="InterPro"/>
</dbReference>
<dbReference type="InterPro" id="IPR039421">
    <property type="entry name" value="Type_1_exporter"/>
</dbReference>
<dbReference type="InterPro" id="IPR017871">
    <property type="entry name" value="ABC_transporter-like_CS"/>
</dbReference>
<proteinExistence type="predicted"/>
<feature type="domain" description="ABC transporter" evidence="1">
    <location>
        <begin position="2"/>
        <end position="125"/>
    </location>
</feature>
<comment type="caution">
    <text evidence="2">The sequence shown here is derived from an EMBL/GenBank/DDBJ whole genome shotgun (WGS) entry which is preliminary data.</text>
</comment>
<dbReference type="Proteomes" id="UP000327148">
    <property type="component" value="Unassembled WGS sequence"/>
</dbReference>
<dbReference type="OrthoDB" id="9762778at2"/>
<dbReference type="InterPro" id="IPR027417">
    <property type="entry name" value="P-loop_NTPase"/>
</dbReference>
<dbReference type="Pfam" id="PF00005">
    <property type="entry name" value="ABC_tran"/>
    <property type="match status" value="1"/>
</dbReference>
<name>A0A5N1GME1_9LACT</name>
<keyword evidence="2" id="KW-0067">ATP-binding</keyword>
<evidence type="ECO:0000313" key="3">
    <source>
        <dbReference type="Proteomes" id="UP000327148"/>
    </source>
</evidence>
<gene>
    <name evidence="2" type="ORF">F6I03_04855</name>
</gene>
<sequence>MVKLLLAFYDRSEGEIYFGDYSIDDLSLKQLRHRISYVPQNAFILTGSVYDNLVFGLDKKVTKEEIYYVLRTVQLWESIKDAPQGLHTFIEENGTNLSGGQKQRLALARALLRQSDIYILDEATSALNPEMEKEIINDLMTREETFIFIGHHLPNINQCDQRIVLSNNTV</sequence>
<dbReference type="SUPFAM" id="SSF52540">
    <property type="entry name" value="P-loop containing nucleoside triphosphate hydrolases"/>
    <property type="match status" value="1"/>
</dbReference>
<dbReference type="AlphaFoldDB" id="A0A5N1GME1"/>
<dbReference type="InterPro" id="IPR003439">
    <property type="entry name" value="ABC_transporter-like_ATP-bd"/>
</dbReference>
<dbReference type="GO" id="GO:0034040">
    <property type="term" value="F:ATPase-coupled lipid transmembrane transporter activity"/>
    <property type="evidence" value="ECO:0007669"/>
    <property type="project" value="TreeGrafter"/>
</dbReference>
<evidence type="ECO:0000313" key="2">
    <source>
        <dbReference type="EMBL" id="KAA9301201.1"/>
    </source>
</evidence>
<dbReference type="PANTHER" id="PTHR24221">
    <property type="entry name" value="ATP-BINDING CASSETTE SUB-FAMILY B"/>
    <property type="match status" value="1"/>
</dbReference>
<dbReference type="EMBL" id="VYWO01000002">
    <property type="protein sequence ID" value="KAA9301201.1"/>
    <property type="molecule type" value="Genomic_DNA"/>
</dbReference>